<dbReference type="EMBL" id="JELW01000010">
    <property type="protein sequence ID" value="EXV00895.1"/>
    <property type="molecule type" value="Genomic_DNA"/>
</dbReference>
<dbReference type="CDD" id="cd00303">
    <property type="entry name" value="retropepsin_like"/>
    <property type="match status" value="1"/>
</dbReference>
<dbReference type="InterPro" id="IPR021109">
    <property type="entry name" value="Peptidase_aspartic_dom_sf"/>
</dbReference>
<feature type="compositionally biased region" description="Polar residues" evidence="1">
    <location>
        <begin position="332"/>
        <end position="341"/>
    </location>
</feature>
<reference evidence="2 3" key="1">
    <citation type="submission" date="2014-02" db="EMBL/GenBank/DDBJ databases">
        <title>The genome sequence of the entomopathogenic fungus Metarhizium robertsii ARSEF 2575.</title>
        <authorList>
            <person name="Giuliano Garisto Donzelli B."/>
            <person name="Roe B.A."/>
            <person name="Macmil S.L."/>
            <person name="Krasnoff S.B."/>
            <person name="Gibson D.M."/>
        </authorList>
    </citation>
    <scope>NUCLEOTIDE SEQUENCE [LARGE SCALE GENOMIC DNA]</scope>
    <source>
        <strain evidence="2 3">ARSEF 2575</strain>
    </source>
</reference>
<sequence length="376" mass="41388">MSLEFARQERITVEESVAVPFILGNGSVDYSVGRATADCALPFAPHFSGIRGFYVFSTSSQPLILGRAFLLETGLTKCPQNLIRCTTIKGGLSAPPTSPLSRIERSRWQIKAVVKHASVTHQTSVVPDKGSDFDIMSLAYAQRINAGMTPCQRDQDIVLLANGRVARVMGSAKVSIHFIGKASRLGPIPVRFVIIENLPFHIALGNPFLEKYRVFDRVSEFQWTHTTDDNALLCSCLRFSGNRAVSNREYGYSCENSQQNLFANNQETPADAEIHPGRANTNNQETPADAEIHPGRANTNNQETPADTEIHPGRANTNNQETPADTEIPTGRENTNVQANPAVTGGRTNTANANNQEGERGSRWRRSLMLWRRRAG</sequence>
<evidence type="ECO:0000313" key="3">
    <source>
        <dbReference type="Proteomes" id="UP000030151"/>
    </source>
</evidence>
<accession>A0A0A1UUL0</accession>
<dbReference type="AlphaFoldDB" id="A0A0A1UUL0"/>
<comment type="caution">
    <text evidence="2">The sequence shown here is derived from an EMBL/GenBank/DDBJ whole genome shotgun (WGS) entry which is preliminary data.</text>
</comment>
<gene>
    <name evidence="2" type="ORF">X797_005908</name>
</gene>
<organism evidence="2 3">
    <name type="scientific">Metarhizium robertsii</name>
    <dbReference type="NCBI Taxonomy" id="568076"/>
    <lineage>
        <taxon>Eukaryota</taxon>
        <taxon>Fungi</taxon>
        <taxon>Dikarya</taxon>
        <taxon>Ascomycota</taxon>
        <taxon>Pezizomycotina</taxon>
        <taxon>Sordariomycetes</taxon>
        <taxon>Hypocreomycetidae</taxon>
        <taxon>Hypocreales</taxon>
        <taxon>Clavicipitaceae</taxon>
        <taxon>Metarhizium</taxon>
    </lineage>
</organism>
<feature type="region of interest" description="Disordered" evidence="1">
    <location>
        <begin position="271"/>
        <end position="362"/>
    </location>
</feature>
<evidence type="ECO:0000256" key="1">
    <source>
        <dbReference type="SAM" id="MobiDB-lite"/>
    </source>
</evidence>
<name>A0A0A1UUL0_9HYPO</name>
<protein>
    <submittedName>
        <fullName evidence="2">Uncharacterized protein</fullName>
    </submittedName>
</protein>
<evidence type="ECO:0000313" key="2">
    <source>
        <dbReference type="EMBL" id="EXV00895.1"/>
    </source>
</evidence>
<dbReference type="HOGENOM" id="CLU_735840_0_0_1"/>
<dbReference type="Gene3D" id="2.40.70.10">
    <property type="entry name" value="Acid Proteases"/>
    <property type="match status" value="1"/>
</dbReference>
<dbReference type="Proteomes" id="UP000030151">
    <property type="component" value="Unassembled WGS sequence"/>
</dbReference>
<proteinExistence type="predicted"/>